<accession>A0A834G404</accession>
<sequence length="159" mass="17853">MLSEWFALALLHLQGFFMKQGVLTTGWPCLLLQRGGINILLCVSSSWSQLFWRTGLCAFMDMEGAPERGGGSLFCGCIVSRDLFVLNLVIVKKAKWNIKEEDEVQMVINILHGPIKDAMVLGDCQTFLQLFERAARAFKVSCYKMEGVSGYKMEGNRCT</sequence>
<evidence type="ECO:0000313" key="2">
    <source>
        <dbReference type="Proteomes" id="UP000626092"/>
    </source>
</evidence>
<dbReference type="AlphaFoldDB" id="A0A834G404"/>
<dbReference type="EMBL" id="WJXA01000012">
    <property type="protein sequence ID" value="KAF7124108.1"/>
    <property type="molecule type" value="Genomic_DNA"/>
</dbReference>
<dbReference type="OrthoDB" id="1721743at2759"/>
<organism evidence="1 2">
    <name type="scientific">Rhododendron simsii</name>
    <name type="common">Sims's rhododendron</name>
    <dbReference type="NCBI Taxonomy" id="118357"/>
    <lineage>
        <taxon>Eukaryota</taxon>
        <taxon>Viridiplantae</taxon>
        <taxon>Streptophyta</taxon>
        <taxon>Embryophyta</taxon>
        <taxon>Tracheophyta</taxon>
        <taxon>Spermatophyta</taxon>
        <taxon>Magnoliopsida</taxon>
        <taxon>eudicotyledons</taxon>
        <taxon>Gunneridae</taxon>
        <taxon>Pentapetalae</taxon>
        <taxon>asterids</taxon>
        <taxon>Ericales</taxon>
        <taxon>Ericaceae</taxon>
        <taxon>Ericoideae</taxon>
        <taxon>Rhodoreae</taxon>
        <taxon>Rhododendron</taxon>
    </lineage>
</organism>
<keyword evidence="2" id="KW-1185">Reference proteome</keyword>
<dbReference type="Proteomes" id="UP000626092">
    <property type="component" value="Unassembled WGS sequence"/>
</dbReference>
<proteinExistence type="predicted"/>
<name>A0A834G404_RHOSS</name>
<evidence type="ECO:0000313" key="1">
    <source>
        <dbReference type="EMBL" id="KAF7124108.1"/>
    </source>
</evidence>
<comment type="caution">
    <text evidence="1">The sequence shown here is derived from an EMBL/GenBank/DDBJ whole genome shotgun (WGS) entry which is preliminary data.</text>
</comment>
<protein>
    <submittedName>
        <fullName evidence="1">Uncharacterized protein</fullName>
    </submittedName>
</protein>
<gene>
    <name evidence="1" type="ORF">RHSIM_Rhsim12G0001200</name>
</gene>
<reference evidence="1" key="1">
    <citation type="submission" date="2019-11" db="EMBL/GenBank/DDBJ databases">
        <authorList>
            <person name="Liu Y."/>
            <person name="Hou J."/>
            <person name="Li T.-Q."/>
            <person name="Guan C.-H."/>
            <person name="Wu X."/>
            <person name="Wu H.-Z."/>
            <person name="Ling F."/>
            <person name="Zhang R."/>
            <person name="Shi X.-G."/>
            <person name="Ren J.-P."/>
            <person name="Chen E.-F."/>
            <person name="Sun J.-M."/>
        </authorList>
    </citation>
    <scope>NUCLEOTIDE SEQUENCE</scope>
    <source>
        <strain evidence="1">Adult_tree_wgs_1</strain>
        <tissue evidence="1">Leaves</tissue>
    </source>
</reference>